<evidence type="ECO:0000259" key="5">
    <source>
        <dbReference type="Pfam" id="PF00588"/>
    </source>
</evidence>
<dbReference type="Proteomes" id="UP000005143">
    <property type="component" value="Unassembled WGS sequence"/>
</dbReference>
<dbReference type="GO" id="GO:0008173">
    <property type="term" value="F:RNA methyltransferase activity"/>
    <property type="evidence" value="ECO:0007669"/>
    <property type="project" value="InterPro"/>
</dbReference>
<dbReference type="PANTHER" id="PTHR43191:SF2">
    <property type="entry name" value="RRNA METHYLTRANSFERASE 3, MITOCHONDRIAL"/>
    <property type="match status" value="1"/>
</dbReference>
<dbReference type="GO" id="GO:0032259">
    <property type="term" value="P:methylation"/>
    <property type="evidence" value="ECO:0007669"/>
    <property type="project" value="UniProtKB-KW"/>
</dbReference>
<dbReference type="Gene3D" id="3.30.1330.30">
    <property type="match status" value="1"/>
</dbReference>
<evidence type="ECO:0000256" key="4">
    <source>
        <dbReference type="SAM" id="MobiDB-lite"/>
    </source>
</evidence>
<evidence type="ECO:0000313" key="8">
    <source>
        <dbReference type="Proteomes" id="UP000005143"/>
    </source>
</evidence>
<feature type="region of interest" description="Disordered" evidence="4">
    <location>
        <begin position="1"/>
        <end position="135"/>
    </location>
</feature>
<dbReference type="Pfam" id="PF22435">
    <property type="entry name" value="MRM3-like_sub_bind"/>
    <property type="match status" value="1"/>
</dbReference>
<dbReference type="InterPro" id="IPR029064">
    <property type="entry name" value="Ribosomal_eL30-like_sf"/>
</dbReference>
<comment type="similarity">
    <text evidence="1">Belongs to the class IV-like SAM-binding methyltransferase superfamily. RNA methyltransferase TrmH family.</text>
</comment>
<evidence type="ECO:0000259" key="6">
    <source>
        <dbReference type="Pfam" id="PF22435"/>
    </source>
</evidence>
<feature type="domain" description="MRM3-like substrate binding" evidence="6">
    <location>
        <begin position="182"/>
        <end position="249"/>
    </location>
</feature>
<organism evidence="7 8">
    <name type="scientific">Patulibacter medicamentivorans</name>
    <dbReference type="NCBI Taxonomy" id="1097667"/>
    <lineage>
        <taxon>Bacteria</taxon>
        <taxon>Bacillati</taxon>
        <taxon>Actinomycetota</taxon>
        <taxon>Thermoleophilia</taxon>
        <taxon>Solirubrobacterales</taxon>
        <taxon>Patulibacteraceae</taxon>
        <taxon>Patulibacter</taxon>
    </lineage>
</organism>
<dbReference type="GO" id="GO:0003723">
    <property type="term" value="F:RNA binding"/>
    <property type="evidence" value="ECO:0007669"/>
    <property type="project" value="InterPro"/>
</dbReference>
<dbReference type="Gene3D" id="3.40.1280.10">
    <property type="match status" value="1"/>
</dbReference>
<keyword evidence="2 7" id="KW-0489">Methyltransferase</keyword>
<accession>H0E7M7</accession>
<dbReference type="CDD" id="cd18095">
    <property type="entry name" value="SpoU-like_rRNA-MTase"/>
    <property type="match status" value="1"/>
</dbReference>
<dbReference type="InterPro" id="IPR029028">
    <property type="entry name" value="Alpha/beta_knot_MTases"/>
</dbReference>
<dbReference type="SUPFAM" id="SSF75217">
    <property type="entry name" value="alpha/beta knot"/>
    <property type="match status" value="1"/>
</dbReference>
<reference evidence="7 8" key="1">
    <citation type="journal article" date="2013" name="Biodegradation">
        <title>Quantitative proteomic analysis of ibuprofen-degrading Patulibacter sp. strain I11.</title>
        <authorList>
            <person name="Almeida B."/>
            <person name="Kjeldal H."/>
            <person name="Lolas I."/>
            <person name="Knudsen A.D."/>
            <person name="Carvalho G."/>
            <person name="Nielsen K.L."/>
            <person name="Barreto Crespo M.T."/>
            <person name="Stensballe A."/>
            <person name="Nielsen J.L."/>
        </authorList>
    </citation>
    <scope>NUCLEOTIDE SEQUENCE [LARGE SCALE GENOMIC DNA]</scope>
    <source>
        <strain evidence="7 8">I11</strain>
    </source>
</reference>
<evidence type="ECO:0000256" key="2">
    <source>
        <dbReference type="ARBA" id="ARBA00022603"/>
    </source>
</evidence>
<evidence type="ECO:0000256" key="1">
    <source>
        <dbReference type="ARBA" id="ARBA00007228"/>
    </source>
</evidence>
<dbReference type="AlphaFoldDB" id="H0E7M7"/>
<protein>
    <submittedName>
        <fullName evidence="7">rRNA methylase</fullName>
    </submittedName>
</protein>
<dbReference type="PANTHER" id="PTHR43191">
    <property type="entry name" value="RRNA METHYLTRANSFERASE 3"/>
    <property type="match status" value="1"/>
</dbReference>
<proteinExistence type="inferred from homology"/>
<dbReference type="GO" id="GO:0006396">
    <property type="term" value="P:RNA processing"/>
    <property type="evidence" value="ECO:0007669"/>
    <property type="project" value="InterPro"/>
</dbReference>
<feature type="compositionally biased region" description="Basic and acidic residues" evidence="4">
    <location>
        <begin position="105"/>
        <end position="128"/>
    </location>
</feature>
<dbReference type="InterPro" id="IPR053888">
    <property type="entry name" value="MRM3-like_sub_bind"/>
</dbReference>
<keyword evidence="8" id="KW-1185">Reference proteome</keyword>
<feature type="domain" description="tRNA/rRNA methyltransferase SpoU type" evidence="5">
    <location>
        <begin position="283"/>
        <end position="423"/>
    </location>
</feature>
<dbReference type="InterPro" id="IPR029026">
    <property type="entry name" value="tRNA_m1G_MTases_N"/>
</dbReference>
<feature type="compositionally biased region" description="Low complexity" evidence="4">
    <location>
        <begin position="56"/>
        <end position="74"/>
    </location>
</feature>
<dbReference type="InterPro" id="IPR051259">
    <property type="entry name" value="rRNA_Methyltransferase"/>
</dbReference>
<evidence type="ECO:0000256" key="3">
    <source>
        <dbReference type="ARBA" id="ARBA00022679"/>
    </source>
</evidence>
<keyword evidence="3" id="KW-0808">Transferase</keyword>
<evidence type="ECO:0000313" key="7">
    <source>
        <dbReference type="EMBL" id="EHN10301.1"/>
    </source>
</evidence>
<sequence length="429" mass="45073">MLTHRGPSDSWERASDSRQALRPRAQEAPCHARAVEGVRRPREQHVQGGEGGPAQGGRLRLPRPAQPQARLPQAVDHAHQRRRAPQRPDLRPAHPRAVAGGRRGRSQEPRRPGRDRRRDVLGDRDRRQGRAGRQGLIVVGGRSAAAQQEFEGVRNGRPSCVWTTDLVVLGENRPVDISSPSNPRIKQVRALLDRRRERARSGLFVAEGEDLVAAAAAAGWVAEDLLVAAGSEPELREHGIDLAGATIVAPALLASASSLGSGTRVLGVYRQRFADAAAGPRCLHLHGVRDPGNVGTAIRAAHALGASSIAIGPGTADPHGPKAVRASMGSLFALPLARADGPAELPGLTVALALRSGEVLRADAAWLAPALADASGGGVSLLIGAERDGLPDDVVAACDRVAHLPIGGAESLNAAMAATVALYELARER</sequence>
<dbReference type="InterPro" id="IPR001537">
    <property type="entry name" value="SpoU_MeTrfase"/>
</dbReference>
<comment type="caution">
    <text evidence="7">The sequence shown here is derived from an EMBL/GenBank/DDBJ whole genome shotgun (WGS) entry which is preliminary data.</text>
</comment>
<dbReference type="EMBL" id="AGUD01000227">
    <property type="protein sequence ID" value="EHN10301.1"/>
    <property type="molecule type" value="Genomic_DNA"/>
</dbReference>
<dbReference type="Pfam" id="PF00588">
    <property type="entry name" value="SpoU_methylase"/>
    <property type="match status" value="1"/>
</dbReference>
<feature type="compositionally biased region" description="Basic and acidic residues" evidence="4">
    <location>
        <begin position="33"/>
        <end position="45"/>
    </location>
</feature>
<feature type="compositionally biased region" description="Basic and acidic residues" evidence="4">
    <location>
        <begin position="1"/>
        <end position="16"/>
    </location>
</feature>
<name>H0E7M7_9ACTN</name>
<gene>
    <name evidence="7" type="ORF">PAI11_28310</name>
</gene>
<dbReference type="SUPFAM" id="SSF55315">
    <property type="entry name" value="L30e-like"/>
    <property type="match status" value="1"/>
</dbReference>